<accession>A0A2J8AA94</accession>
<dbReference type="EMBL" id="PGGS01000090">
    <property type="protein sequence ID" value="PNH09444.1"/>
    <property type="molecule type" value="Genomic_DNA"/>
</dbReference>
<sequence>MPRQCFRQQSSHRWVRQLVAVLHLEVVRPPSVGAGGGSGAAAAAAAAAEAARALVEAHMDVAAAATRQQAAAVAAAVGALRSRRRGAGGLPFQVRGGVGGPRPLQCRQAEMRNACELLCCVGGRPLSEQAARIVSQADNKPGRLLAQLAAVSGGPVWM</sequence>
<dbReference type="AlphaFoldDB" id="A0A2J8AA94"/>
<keyword evidence="2" id="KW-1185">Reference proteome</keyword>
<organism evidence="1 2">
    <name type="scientific">Tetrabaena socialis</name>
    <dbReference type="NCBI Taxonomy" id="47790"/>
    <lineage>
        <taxon>Eukaryota</taxon>
        <taxon>Viridiplantae</taxon>
        <taxon>Chlorophyta</taxon>
        <taxon>core chlorophytes</taxon>
        <taxon>Chlorophyceae</taxon>
        <taxon>CS clade</taxon>
        <taxon>Chlamydomonadales</taxon>
        <taxon>Tetrabaenaceae</taxon>
        <taxon>Tetrabaena</taxon>
    </lineage>
</organism>
<dbReference type="Proteomes" id="UP000236333">
    <property type="component" value="Unassembled WGS sequence"/>
</dbReference>
<evidence type="ECO:0000313" key="2">
    <source>
        <dbReference type="Proteomes" id="UP000236333"/>
    </source>
</evidence>
<proteinExistence type="predicted"/>
<name>A0A2J8AA94_9CHLO</name>
<protein>
    <submittedName>
        <fullName evidence="1">Uncharacterized protein</fullName>
    </submittedName>
</protein>
<gene>
    <name evidence="1" type="ORF">TSOC_003920</name>
</gene>
<reference evidence="1 2" key="1">
    <citation type="journal article" date="2017" name="Mol. Biol. Evol.">
        <title>The 4-celled Tetrabaena socialis nuclear genome reveals the essential components for genetic control of cell number at the origin of multicellularity in the volvocine lineage.</title>
        <authorList>
            <person name="Featherston J."/>
            <person name="Arakaki Y."/>
            <person name="Hanschen E.R."/>
            <person name="Ferris P.J."/>
            <person name="Michod R.E."/>
            <person name="Olson B.J.S.C."/>
            <person name="Nozaki H."/>
            <person name="Durand P.M."/>
        </authorList>
    </citation>
    <scope>NUCLEOTIDE SEQUENCE [LARGE SCALE GENOMIC DNA]</scope>
    <source>
        <strain evidence="1 2">NIES-571</strain>
    </source>
</reference>
<evidence type="ECO:0000313" key="1">
    <source>
        <dbReference type="EMBL" id="PNH09444.1"/>
    </source>
</evidence>
<comment type="caution">
    <text evidence="1">The sequence shown here is derived from an EMBL/GenBank/DDBJ whole genome shotgun (WGS) entry which is preliminary data.</text>
</comment>